<dbReference type="EMBL" id="CM010722">
    <property type="protein sequence ID" value="RZC74561.1"/>
    <property type="molecule type" value="Genomic_DNA"/>
</dbReference>
<sequence length="79" mass="8671">MFDTTVSKGNSSLVESKKECGSCIDAQSFDNFGCEECTNQNANGKEGNTGYLICIERFGGKLGAIYEIRSGCNLFYEYL</sequence>
<dbReference type="Gramene" id="RZC74561">
    <property type="protein sequence ID" value="RZC74561"/>
    <property type="gene ID" value="C5167_050040"/>
</dbReference>
<reference evidence="1 2" key="1">
    <citation type="journal article" date="2018" name="Science">
        <title>The opium poppy genome and morphinan production.</title>
        <authorList>
            <person name="Guo L."/>
            <person name="Winzer T."/>
            <person name="Yang X."/>
            <person name="Li Y."/>
            <person name="Ning Z."/>
            <person name="He Z."/>
            <person name="Teodor R."/>
            <person name="Lu Y."/>
            <person name="Bowser T.A."/>
            <person name="Graham I.A."/>
            <person name="Ye K."/>
        </authorList>
    </citation>
    <scope>NUCLEOTIDE SEQUENCE [LARGE SCALE GENOMIC DNA]</scope>
    <source>
        <strain evidence="2">cv. HN1</strain>
        <tissue evidence="1">Leaves</tissue>
    </source>
</reference>
<organism evidence="1 2">
    <name type="scientific">Papaver somniferum</name>
    <name type="common">Opium poppy</name>
    <dbReference type="NCBI Taxonomy" id="3469"/>
    <lineage>
        <taxon>Eukaryota</taxon>
        <taxon>Viridiplantae</taxon>
        <taxon>Streptophyta</taxon>
        <taxon>Embryophyta</taxon>
        <taxon>Tracheophyta</taxon>
        <taxon>Spermatophyta</taxon>
        <taxon>Magnoliopsida</taxon>
        <taxon>Ranunculales</taxon>
        <taxon>Papaveraceae</taxon>
        <taxon>Papaveroideae</taxon>
        <taxon>Papaver</taxon>
    </lineage>
</organism>
<name>A0A4Y7KR15_PAPSO</name>
<dbReference type="Proteomes" id="UP000316621">
    <property type="component" value="Chromosome 8"/>
</dbReference>
<gene>
    <name evidence="1" type="ORF">C5167_050040</name>
</gene>
<proteinExistence type="predicted"/>
<dbReference type="AlphaFoldDB" id="A0A4Y7KR15"/>
<protein>
    <submittedName>
        <fullName evidence="1">Uncharacterized protein</fullName>
    </submittedName>
</protein>
<keyword evidence="2" id="KW-1185">Reference proteome</keyword>
<evidence type="ECO:0000313" key="1">
    <source>
        <dbReference type="EMBL" id="RZC74561.1"/>
    </source>
</evidence>
<accession>A0A4Y7KR15</accession>
<evidence type="ECO:0000313" key="2">
    <source>
        <dbReference type="Proteomes" id="UP000316621"/>
    </source>
</evidence>